<dbReference type="Gramene" id="KGN47179">
    <property type="protein sequence ID" value="KGN47179"/>
    <property type="gene ID" value="Csa_6G194140"/>
</dbReference>
<evidence type="ECO:0000313" key="2">
    <source>
        <dbReference type="Proteomes" id="UP000029981"/>
    </source>
</evidence>
<reference evidence="1 2" key="3">
    <citation type="journal article" date="2010" name="BMC Genomics">
        <title>Transcriptome sequencing and comparative analysis of cucumber flowers with different sex types.</title>
        <authorList>
            <person name="Guo S."/>
            <person name="Zheng Y."/>
            <person name="Joung J.G."/>
            <person name="Liu S."/>
            <person name="Zhang Z."/>
            <person name="Crasta O.R."/>
            <person name="Sobral B.W."/>
            <person name="Xu Y."/>
            <person name="Huang S."/>
            <person name="Fei Z."/>
        </authorList>
    </citation>
    <scope>NUCLEOTIDE SEQUENCE [LARGE SCALE GENOMIC DNA]</scope>
    <source>
        <strain evidence="2">cv. 9930</strain>
    </source>
</reference>
<gene>
    <name evidence="1" type="ORF">Csa_6G194140</name>
</gene>
<name>A0A0A0KEB3_CUCSA</name>
<dbReference type="Proteomes" id="UP000029981">
    <property type="component" value="Chromosome 6"/>
</dbReference>
<proteinExistence type="predicted"/>
<reference evidence="1 2" key="4">
    <citation type="journal article" date="2011" name="BMC Genomics">
        <title>RNA-Seq improves annotation of protein-coding genes in the cucumber genome.</title>
        <authorList>
            <person name="Li Z."/>
            <person name="Zhang Z."/>
            <person name="Yan P."/>
            <person name="Huang S."/>
            <person name="Fei Z."/>
            <person name="Lin K."/>
        </authorList>
    </citation>
    <scope>NUCLEOTIDE SEQUENCE [LARGE SCALE GENOMIC DNA]</scope>
    <source>
        <strain evidence="2">cv. 9930</strain>
    </source>
</reference>
<organism evidence="1 2">
    <name type="scientific">Cucumis sativus</name>
    <name type="common">Cucumber</name>
    <dbReference type="NCBI Taxonomy" id="3659"/>
    <lineage>
        <taxon>Eukaryota</taxon>
        <taxon>Viridiplantae</taxon>
        <taxon>Streptophyta</taxon>
        <taxon>Embryophyta</taxon>
        <taxon>Tracheophyta</taxon>
        <taxon>Spermatophyta</taxon>
        <taxon>Magnoliopsida</taxon>
        <taxon>eudicotyledons</taxon>
        <taxon>Gunneridae</taxon>
        <taxon>Pentapetalae</taxon>
        <taxon>rosids</taxon>
        <taxon>fabids</taxon>
        <taxon>Cucurbitales</taxon>
        <taxon>Cucurbitaceae</taxon>
        <taxon>Benincaseae</taxon>
        <taxon>Cucumis</taxon>
    </lineage>
</organism>
<sequence>MFSGNALLAWNIRYTLRSFGLFVVKAPMLYKVYGGINWVACDSVGSLILVVCE</sequence>
<evidence type="ECO:0000313" key="1">
    <source>
        <dbReference type="EMBL" id="KGN47179.1"/>
    </source>
</evidence>
<dbReference type="AlphaFoldDB" id="A0A0A0KEB3"/>
<dbReference type="EMBL" id="CM002927">
    <property type="protein sequence ID" value="KGN47179.1"/>
    <property type="molecule type" value="Genomic_DNA"/>
</dbReference>
<protein>
    <submittedName>
        <fullName evidence="1">Uncharacterized protein</fullName>
    </submittedName>
</protein>
<keyword evidence="2" id="KW-1185">Reference proteome</keyword>
<reference evidence="1 2" key="2">
    <citation type="journal article" date="2009" name="PLoS ONE">
        <title>An integrated genetic and cytogenetic map of the cucumber genome.</title>
        <authorList>
            <person name="Ren Y."/>
            <person name="Zhang Z."/>
            <person name="Liu J."/>
            <person name="Staub J.E."/>
            <person name="Han Y."/>
            <person name="Cheng Z."/>
            <person name="Li X."/>
            <person name="Lu J."/>
            <person name="Miao H."/>
            <person name="Kang H."/>
            <person name="Xie B."/>
            <person name="Gu X."/>
            <person name="Wang X."/>
            <person name="Du Y."/>
            <person name="Jin W."/>
            <person name="Huang S."/>
        </authorList>
    </citation>
    <scope>NUCLEOTIDE SEQUENCE [LARGE SCALE GENOMIC DNA]</scope>
    <source>
        <strain evidence="2">cv. 9930</strain>
    </source>
</reference>
<reference evidence="1 2" key="1">
    <citation type="journal article" date="2009" name="Nat. Genet.">
        <title>The genome of the cucumber, Cucumis sativus L.</title>
        <authorList>
            <person name="Huang S."/>
            <person name="Li R."/>
            <person name="Zhang Z."/>
            <person name="Li L."/>
            <person name="Gu X."/>
            <person name="Fan W."/>
            <person name="Lucas W.J."/>
            <person name="Wang X."/>
            <person name="Xie B."/>
            <person name="Ni P."/>
            <person name="Ren Y."/>
            <person name="Zhu H."/>
            <person name="Li J."/>
            <person name="Lin K."/>
            <person name="Jin W."/>
            <person name="Fei Z."/>
            <person name="Li G."/>
            <person name="Staub J."/>
            <person name="Kilian A."/>
            <person name="van der Vossen E.A."/>
            <person name="Wu Y."/>
            <person name="Guo J."/>
            <person name="He J."/>
            <person name="Jia Z."/>
            <person name="Ren Y."/>
            <person name="Tian G."/>
            <person name="Lu Y."/>
            <person name="Ruan J."/>
            <person name="Qian W."/>
            <person name="Wang M."/>
            <person name="Huang Q."/>
            <person name="Li B."/>
            <person name="Xuan Z."/>
            <person name="Cao J."/>
            <person name="Asan"/>
            <person name="Wu Z."/>
            <person name="Zhang J."/>
            <person name="Cai Q."/>
            <person name="Bai Y."/>
            <person name="Zhao B."/>
            <person name="Han Y."/>
            <person name="Li Y."/>
            <person name="Li X."/>
            <person name="Wang S."/>
            <person name="Shi Q."/>
            <person name="Liu S."/>
            <person name="Cho W.K."/>
            <person name="Kim J.Y."/>
            <person name="Xu Y."/>
            <person name="Heller-Uszynska K."/>
            <person name="Miao H."/>
            <person name="Cheng Z."/>
            <person name="Zhang S."/>
            <person name="Wu J."/>
            <person name="Yang Y."/>
            <person name="Kang H."/>
            <person name="Li M."/>
            <person name="Liang H."/>
            <person name="Ren X."/>
            <person name="Shi Z."/>
            <person name="Wen M."/>
            <person name="Jian M."/>
            <person name="Yang H."/>
            <person name="Zhang G."/>
            <person name="Yang Z."/>
            <person name="Chen R."/>
            <person name="Liu S."/>
            <person name="Li J."/>
            <person name="Ma L."/>
            <person name="Liu H."/>
            <person name="Zhou Y."/>
            <person name="Zhao J."/>
            <person name="Fang X."/>
            <person name="Li G."/>
            <person name="Fang L."/>
            <person name="Li Y."/>
            <person name="Liu D."/>
            <person name="Zheng H."/>
            <person name="Zhang Y."/>
            <person name="Qin N."/>
            <person name="Li Z."/>
            <person name="Yang G."/>
            <person name="Yang S."/>
            <person name="Bolund L."/>
            <person name="Kristiansen K."/>
            <person name="Zheng H."/>
            <person name="Li S."/>
            <person name="Zhang X."/>
            <person name="Yang H."/>
            <person name="Wang J."/>
            <person name="Sun R."/>
            <person name="Zhang B."/>
            <person name="Jiang S."/>
            <person name="Wang J."/>
            <person name="Du Y."/>
            <person name="Li S."/>
        </authorList>
    </citation>
    <scope>NUCLEOTIDE SEQUENCE [LARGE SCALE GENOMIC DNA]</scope>
    <source>
        <strain evidence="2">cv. 9930</strain>
    </source>
</reference>
<accession>A0A0A0KEB3</accession>